<reference evidence="1" key="1">
    <citation type="journal article" date="2023" name="Nat. Commun.">
        <title>Diploid and tetraploid genomes of Acorus and the evolution of monocots.</title>
        <authorList>
            <person name="Ma L."/>
            <person name="Liu K.W."/>
            <person name="Li Z."/>
            <person name="Hsiao Y.Y."/>
            <person name="Qi Y."/>
            <person name="Fu T."/>
            <person name="Tang G.D."/>
            <person name="Zhang D."/>
            <person name="Sun W.H."/>
            <person name="Liu D.K."/>
            <person name="Li Y."/>
            <person name="Chen G.Z."/>
            <person name="Liu X.D."/>
            <person name="Liao X.Y."/>
            <person name="Jiang Y.T."/>
            <person name="Yu X."/>
            <person name="Hao Y."/>
            <person name="Huang J."/>
            <person name="Zhao X.W."/>
            <person name="Ke S."/>
            <person name="Chen Y.Y."/>
            <person name="Wu W.L."/>
            <person name="Hsu J.L."/>
            <person name="Lin Y.F."/>
            <person name="Huang M.D."/>
            <person name="Li C.Y."/>
            <person name="Huang L."/>
            <person name="Wang Z.W."/>
            <person name="Zhao X."/>
            <person name="Zhong W.Y."/>
            <person name="Peng D.H."/>
            <person name="Ahmad S."/>
            <person name="Lan S."/>
            <person name="Zhang J.S."/>
            <person name="Tsai W.C."/>
            <person name="Van de Peer Y."/>
            <person name="Liu Z.J."/>
        </authorList>
    </citation>
    <scope>NUCLEOTIDE SEQUENCE</scope>
    <source>
        <strain evidence="1">CP</strain>
    </source>
</reference>
<evidence type="ECO:0000313" key="2">
    <source>
        <dbReference type="Proteomes" id="UP001180020"/>
    </source>
</evidence>
<dbReference type="Proteomes" id="UP001180020">
    <property type="component" value="Unassembled WGS sequence"/>
</dbReference>
<dbReference type="EMBL" id="JAUJYO010000004">
    <property type="protein sequence ID" value="KAK1319448.1"/>
    <property type="molecule type" value="Genomic_DNA"/>
</dbReference>
<proteinExistence type="predicted"/>
<sequence>MSKRHLLKQGIWSAKITHSGSWIWPKILASRGWIKQHVRYILFTGGNVSAWDDPWINGASLVDLFPATSIHREVVKSMTYTLECPSLGQPVTQFGLGSVWMDDQQAFAV</sequence>
<dbReference type="AlphaFoldDB" id="A0AAV9F577"/>
<accession>A0AAV9F577</accession>
<evidence type="ECO:0000313" key="1">
    <source>
        <dbReference type="EMBL" id="KAK1319448.1"/>
    </source>
</evidence>
<keyword evidence="2" id="KW-1185">Reference proteome</keyword>
<reference evidence="1" key="2">
    <citation type="submission" date="2023-06" db="EMBL/GenBank/DDBJ databases">
        <authorList>
            <person name="Ma L."/>
            <person name="Liu K.-W."/>
            <person name="Li Z."/>
            <person name="Hsiao Y.-Y."/>
            <person name="Qi Y."/>
            <person name="Fu T."/>
            <person name="Tang G."/>
            <person name="Zhang D."/>
            <person name="Sun W.-H."/>
            <person name="Liu D.-K."/>
            <person name="Li Y."/>
            <person name="Chen G.-Z."/>
            <person name="Liu X.-D."/>
            <person name="Liao X.-Y."/>
            <person name="Jiang Y.-T."/>
            <person name="Yu X."/>
            <person name="Hao Y."/>
            <person name="Huang J."/>
            <person name="Zhao X.-W."/>
            <person name="Ke S."/>
            <person name="Chen Y.-Y."/>
            <person name="Wu W.-L."/>
            <person name="Hsu J.-L."/>
            <person name="Lin Y.-F."/>
            <person name="Huang M.-D."/>
            <person name="Li C.-Y."/>
            <person name="Huang L."/>
            <person name="Wang Z.-W."/>
            <person name="Zhao X."/>
            <person name="Zhong W.-Y."/>
            <person name="Peng D.-H."/>
            <person name="Ahmad S."/>
            <person name="Lan S."/>
            <person name="Zhang J.-S."/>
            <person name="Tsai W.-C."/>
            <person name="Van De Peer Y."/>
            <person name="Liu Z.-J."/>
        </authorList>
    </citation>
    <scope>NUCLEOTIDE SEQUENCE</scope>
    <source>
        <strain evidence="1">CP</strain>
        <tissue evidence="1">Leaves</tissue>
    </source>
</reference>
<protein>
    <submittedName>
        <fullName evidence="1">Uncharacterized protein</fullName>
    </submittedName>
</protein>
<gene>
    <name evidence="1" type="ORF">QJS10_CPB04g01521</name>
</gene>
<organism evidence="1 2">
    <name type="scientific">Acorus calamus</name>
    <name type="common">Sweet flag</name>
    <dbReference type="NCBI Taxonomy" id="4465"/>
    <lineage>
        <taxon>Eukaryota</taxon>
        <taxon>Viridiplantae</taxon>
        <taxon>Streptophyta</taxon>
        <taxon>Embryophyta</taxon>
        <taxon>Tracheophyta</taxon>
        <taxon>Spermatophyta</taxon>
        <taxon>Magnoliopsida</taxon>
        <taxon>Liliopsida</taxon>
        <taxon>Acoraceae</taxon>
        <taxon>Acorus</taxon>
    </lineage>
</organism>
<name>A0AAV9F577_ACOCL</name>
<comment type="caution">
    <text evidence="1">The sequence shown here is derived from an EMBL/GenBank/DDBJ whole genome shotgun (WGS) entry which is preliminary data.</text>
</comment>